<dbReference type="SMART" id="SM00422">
    <property type="entry name" value="HTH_MERR"/>
    <property type="match status" value="1"/>
</dbReference>
<accession>A0ABV6LQX7</accession>
<evidence type="ECO:0000256" key="3">
    <source>
        <dbReference type="ARBA" id="ARBA00023125"/>
    </source>
</evidence>
<dbReference type="Pfam" id="PF13411">
    <property type="entry name" value="MerR_1"/>
    <property type="match status" value="1"/>
</dbReference>
<gene>
    <name evidence="6" type="ORF">ACFFGV_14660</name>
</gene>
<dbReference type="PANTHER" id="PTHR30204:SF69">
    <property type="entry name" value="MERR-FAMILY TRANSCRIPTIONAL REGULATOR"/>
    <property type="match status" value="1"/>
</dbReference>
<reference evidence="6 7" key="1">
    <citation type="submission" date="2024-09" db="EMBL/GenBank/DDBJ databases">
        <authorList>
            <person name="Sun Q."/>
            <person name="Mori K."/>
        </authorList>
    </citation>
    <scope>NUCLEOTIDE SEQUENCE [LARGE SCALE GENOMIC DNA]</scope>
    <source>
        <strain evidence="6 7">NCAIM B.02529</strain>
    </source>
</reference>
<dbReference type="InterPro" id="IPR011256">
    <property type="entry name" value="Reg_factor_effector_dom_sf"/>
</dbReference>
<protein>
    <submittedName>
        <fullName evidence="6">MerR family transcriptional regulator</fullName>
    </submittedName>
</protein>
<dbReference type="InterPro" id="IPR029442">
    <property type="entry name" value="GyrI-like"/>
</dbReference>
<evidence type="ECO:0000313" key="7">
    <source>
        <dbReference type="Proteomes" id="UP001589836"/>
    </source>
</evidence>
<proteinExistence type="predicted"/>
<dbReference type="PANTHER" id="PTHR30204">
    <property type="entry name" value="REDOX-CYCLING DRUG-SENSING TRANSCRIPTIONAL ACTIVATOR SOXR"/>
    <property type="match status" value="1"/>
</dbReference>
<dbReference type="Proteomes" id="UP001589836">
    <property type="component" value="Unassembled WGS sequence"/>
</dbReference>
<keyword evidence="4" id="KW-0804">Transcription</keyword>
<dbReference type="Pfam" id="PF06445">
    <property type="entry name" value="GyrI-like"/>
    <property type="match status" value="1"/>
</dbReference>
<dbReference type="InterPro" id="IPR009061">
    <property type="entry name" value="DNA-bd_dom_put_sf"/>
</dbReference>
<dbReference type="SUPFAM" id="SSF55136">
    <property type="entry name" value="Probable bacterial effector-binding domain"/>
    <property type="match status" value="1"/>
</dbReference>
<name>A0ABV6LQX7_9BACI</name>
<dbReference type="SUPFAM" id="SSF46955">
    <property type="entry name" value="Putative DNA-binding domain"/>
    <property type="match status" value="1"/>
</dbReference>
<dbReference type="Gene3D" id="3.20.80.10">
    <property type="entry name" value="Regulatory factor, effector binding domain"/>
    <property type="match status" value="1"/>
</dbReference>
<organism evidence="6 7">
    <name type="scientific">Pontibacillus salicampi</name>
    <dbReference type="NCBI Taxonomy" id="1449801"/>
    <lineage>
        <taxon>Bacteria</taxon>
        <taxon>Bacillati</taxon>
        <taxon>Bacillota</taxon>
        <taxon>Bacilli</taxon>
        <taxon>Bacillales</taxon>
        <taxon>Bacillaceae</taxon>
        <taxon>Pontibacillus</taxon>
    </lineage>
</organism>
<sequence>MKKKFRVGEVAHIHSIPSSTLRYYDEKGIFQPKYIDEENQYRYYTAEQFVELETILFLRKLGFSIQDIEQHLHQRTIDDTYSLFDKKLVDIEKQIISLQQTSEKLKWKMKTLQDGKALAKQTDVQFTYHPKRHVQFLYQSNTIDLENQFEDIYMEELERTSATSNHNDLFSGDIGTMLDPASLDNDGPLLYVGIFKLLWEESPSSEQASLPEGTYAYFPHKGSYRTLSNSHRYLRDQIKKQGYTAIGNPIEISIIDESVVHEEDQLVTVIEIPVLPPK</sequence>
<dbReference type="EMBL" id="JBHLTP010000011">
    <property type="protein sequence ID" value="MFC0524817.1"/>
    <property type="molecule type" value="Genomic_DNA"/>
</dbReference>
<evidence type="ECO:0000256" key="1">
    <source>
        <dbReference type="ARBA" id="ARBA00022491"/>
    </source>
</evidence>
<dbReference type="InterPro" id="IPR047057">
    <property type="entry name" value="MerR_fam"/>
</dbReference>
<keyword evidence="1" id="KW-0678">Repressor</keyword>
<evidence type="ECO:0000259" key="5">
    <source>
        <dbReference type="PROSITE" id="PS50937"/>
    </source>
</evidence>
<feature type="domain" description="HTH merR-type" evidence="5">
    <location>
        <begin position="4"/>
        <end position="74"/>
    </location>
</feature>
<keyword evidence="7" id="KW-1185">Reference proteome</keyword>
<dbReference type="InterPro" id="IPR000551">
    <property type="entry name" value="MerR-type_HTH_dom"/>
</dbReference>
<evidence type="ECO:0000313" key="6">
    <source>
        <dbReference type="EMBL" id="MFC0524817.1"/>
    </source>
</evidence>
<evidence type="ECO:0000256" key="2">
    <source>
        <dbReference type="ARBA" id="ARBA00023015"/>
    </source>
</evidence>
<dbReference type="RefSeq" id="WP_377349215.1">
    <property type="nucleotide sequence ID" value="NZ_JBHLTP010000011.1"/>
</dbReference>
<keyword evidence="3" id="KW-0238">DNA-binding</keyword>
<evidence type="ECO:0000256" key="4">
    <source>
        <dbReference type="ARBA" id="ARBA00023163"/>
    </source>
</evidence>
<keyword evidence="2" id="KW-0805">Transcription regulation</keyword>
<comment type="caution">
    <text evidence="6">The sequence shown here is derived from an EMBL/GenBank/DDBJ whole genome shotgun (WGS) entry which is preliminary data.</text>
</comment>
<dbReference type="Gene3D" id="1.10.1660.10">
    <property type="match status" value="1"/>
</dbReference>
<dbReference type="PROSITE" id="PS50937">
    <property type="entry name" value="HTH_MERR_2"/>
    <property type="match status" value="1"/>
</dbReference>